<dbReference type="PANTHER" id="PTHR43788:SF6">
    <property type="entry name" value="DNA HELICASE B"/>
    <property type="match status" value="1"/>
</dbReference>
<sequence>MPASTDIIRKAFPHEPTPQQEELFSILHRFLSSDGGDECFILKGYAGTGKTTVVSALVKALRGFNYKSVLLAPTGRAAKVITNYSGKKAFTVHKRIYRKKSALSVEEGFVLSDNLASDTLYIVDEASMIADETGVNARSLLRDLVNYVYNTKNCKLMLVGDTAQLPPVGSEDSPALDVELMKANYALNIFSYEMTDVLRQQKNSGILYNVTNVRDMIRLEKMQMPRITTKGYKDVYRMGSERLEEGLEYAYSKYGHDSTLIICRSNKNANMYNRQIRARILWREEELTGGDQIMVVRNNYFWLQEQEEGSTGFIANGDIARIRKVRGIEDMYGFRFANVQLEFIDYAEDPVLDCKVMLDTLYTEAPALPADDQKRFYNEVMKDYEHIANKRARHNELKLNPYYNALQVKFAYAVTCHKAQGGQWPAVFVDQGFLTEEMVNMDFLRWFYTACTRATNELFLVNFNERFFV</sequence>
<dbReference type="SUPFAM" id="SSF52540">
    <property type="entry name" value="P-loop containing nucleoside triphosphate hydrolases"/>
    <property type="match status" value="2"/>
</dbReference>
<dbReference type="GO" id="GO:0004519">
    <property type="term" value="F:endonuclease activity"/>
    <property type="evidence" value="ECO:0007669"/>
    <property type="project" value="UniProtKB-KW"/>
</dbReference>
<keyword evidence="1" id="KW-0547">Nucleotide-binding</keyword>
<comment type="caution">
    <text evidence="4">The sequence shown here is derived from an EMBL/GenBank/DDBJ whole genome shotgun (WGS) entry which is preliminary data.</text>
</comment>
<keyword evidence="5" id="KW-1185">Reference proteome</keyword>
<dbReference type="Pfam" id="PF13604">
    <property type="entry name" value="AAA_30"/>
    <property type="match status" value="1"/>
</dbReference>
<evidence type="ECO:0000313" key="4">
    <source>
        <dbReference type="EMBL" id="RCH56124.1"/>
    </source>
</evidence>
<keyword evidence="4" id="KW-0540">Nuclease</keyword>
<dbReference type="GO" id="GO:0003678">
    <property type="term" value="F:DNA helicase activity"/>
    <property type="evidence" value="ECO:0007669"/>
    <property type="project" value="UniProtKB-ARBA"/>
</dbReference>
<dbReference type="Proteomes" id="UP000253209">
    <property type="component" value="Unassembled WGS sequence"/>
</dbReference>
<keyword evidence="4" id="KW-0255">Endonuclease</keyword>
<feature type="domain" description="UvrD-like helicase C-terminal" evidence="3">
    <location>
        <begin position="410"/>
        <end position="461"/>
    </location>
</feature>
<dbReference type="PANTHER" id="PTHR43788">
    <property type="entry name" value="DNA2/NAM7 HELICASE FAMILY MEMBER"/>
    <property type="match status" value="1"/>
</dbReference>
<dbReference type="OrthoDB" id="9803432at2"/>
<keyword evidence="4" id="KW-0378">Hydrolase</keyword>
<dbReference type="Pfam" id="PF13538">
    <property type="entry name" value="UvrD_C_2"/>
    <property type="match status" value="1"/>
</dbReference>
<keyword evidence="2" id="KW-0067">ATP-binding</keyword>
<protein>
    <submittedName>
        <fullName evidence="4">ATP-dependent endonuclease</fullName>
    </submittedName>
</protein>
<dbReference type="GO" id="GO:0005524">
    <property type="term" value="F:ATP binding"/>
    <property type="evidence" value="ECO:0007669"/>
    <property type="project" value="UniProtKB-KW"/>
</dbReference>
<dbReference type="CDD" id="cd18809">
    <property type="entry name" value="SF1_C_RecD"/>
    <property type="match status" value="1"/>
</dbReference>
<organism evidence="4 5">
    <name type="scientific">Mucilaginibacter hurinus</name>
    <dbReference type="NCBI Taxonomy" id="2201324"/>
    <lineage>
        <taxon>Bacteria</taxon>
        <taxon>Pseudomonadati</taxon>
        <taxon>Bacteroidota</taxon>
        <taxon>Sphingobacteriia</taxon>
        <taxon>Sphingobacteriales</taxon>
        <taxon>Sphingobacteriaceae</taxon>
        <taxon>Mucilaginibacter</taxon>
    </lineage>
</organism>
<dbReference type="InterPro" id="IPR027785">
    <property type="entry name" value="UvrD-like_helicase_C"/>
</dbReference>
<evidence type="ECO:0000256" key="1">
    <source>
        <dbReference type="ARBA" id="ARBA00022741"/>
    </source>
</evidence>
<dbReference type="AlphaFoldDB" id="A0A367GRN3"/>
<gene>
    <name evidence="4" type="ORF">DJ568_05095</name>
</gene>
<accession>A0A367GRN3</accession>
<evidence type="ECO:0000259" key="3">
    <source>
        <dbReference type="Pfam" id="PF13538"/>
    </source>
</evidence>
<dbReference type="Gene3D" id="3.40.50.300">
    <property type="entry name" value="P-loop containing nucleotide triphosphate hydrolases"/>
    <property type="match status" value="2"/>
</dbReference>
<name>A0A367GRN3_9SPHI</name>
<evidence type="ECO:0000256" key="2">
    <source>
        <dbReference type="ARBA" id="ARBA00022840"/>
    </source>
</evidence>
<dbReference type="RefSeq" id="WP_114004161.1">
    <property type="nucleotide sequence ID" value="NZ_QGDC01000002.1"/>
</dbReference>
<dbReference type="CDD" id="cd17933">
    <property type="entry name" value="DEXSc_RecD-like"/>
    <property type="match status" value="1"/>
</dbReference>
<dbReference type="InterPro" id="IPR050534">
    <property type="entry name" value="Coronavir_polyprotein_1ab"/>
</dbReference>
<dbReference type="InterPro" id="IPR027417">
    <property type="entry name" value="P-loop_NTPase"/>
</dbReference>
<proteinExistence type="predicted"/>
<reference evidence="4 5" key="1">
    <citation type="submission" date="2018-05" db="EMBL/GenBank/DDBJ databases">
        <title>Mucilaginibacter hurinus sp. nov., isolated from briquette warehouse soil.</title>
        <authorList>
            <person name="Choi L."/>
        </authorList>
    </citation>
    <scope>NUCLEOTIDE SEQUENCE [LARGE SCALE GENOMIC DNA]</scope>
    <source>
        <strain evidence="4 5">ZR32</strain>
    </source>
</reference>
<dbReference type="EMBL" id="QGDC01000002">
    <property type="protein sequence ID" value="RCH56124.1"/>
    <property type="molecule type" value="Genomic_DNA"/>
</dbReference>
<evidence type="ECO:0000313" key="5">
    <source>
        <dbReference type="Proteomes" id="UP000253209"/>
    </source>
</evidence>